<evidence type="ECO:0000256" key="1">
    <source>
        <dbReference type="ARBA" id="ARBA00011040"/>
    </source>
</evidence>
<proteinExistence type="inferred from homology"/>
<dbReference type="InterPro" id="IPR025723">
    <property type="entry name" value="ArsA/GET3_ATPase-like"/>
</dbReference>
<dbReference type="PANTHER" id="PTHR43868">
    <property type="entry name" value="OS02G0711200 PROTEIN"/>
    <property type="match status" value="1"/>
</dbReference>
<sequence length="406" mass="44036">MALSSFFPLKLPQLAPSRRRFVVVKCAADSPAAPPSPAKLVTFVGKGGVGKTTCAVLAAQYYASLGLRTCLAVQSQDPTADFLLGEKLGTYAAPLKNGYLSAFRVESTKLLVEPWSQLKKADAQLKFSQGALDEVVSEELSILPGMDSFLAIGLLDSLSNFTGNSIKLRPKSTEQYDVVVYDGPSSEEILRIIGAPERASHTVPNNNCICITRCIEYCRFLTSKTKKIIDTFADPKRFGCYIVTDFRSQLASETALRYWGCAVQAGVYVSGALHVGSPENSDLLSDSVREKYDPLALGEVPLLSFRAPPDWKKVLSEFQAGDLLESKQKTAAPPGVVFDKSARTVTLFLPGFAKSEIKLSQWRGGTELLVEVGDQRRSILLPPDLRGKVAGAKFLNKSLVVSIKSS</sequence>
<evidence type="ECO:0000259" key="2">
    <source>
        <dbReference type="Pfam" id="PF02374"/>
    </source>
</evidence>
<dbReference type="PANTHER" id="PTHR43868:SF1">
    <property type="entry name" value="P-LOOP CONTAINING NUCLEOSIDE TRIPHOSPHATE HYDROLASES SUPERFAMILY PROTEIN"/>
    <property type="match status" value="1"/>
</dbReference>
<evidence type="ECO:0008006" key="6">
    <source>
        <dbReference type="Google" id="ProtNLM"/>
    </source>
</evidence>
<evidence type="ECO:0000313" key="5">
    <source>
        <dbReference type="Proteomes" id="UP000077202"/>
    </source>
</evidence>
<dbReference type="Gene3D" id="3.40.50.300">
    <property type="entry name" value="P-loop containing nucleotide triphosphate hydrolases"/>
    <property type="match status" value="1"/>
</dbReference>
<dbReference type="InterPro" id="IPR008978">
    <property type="entry name" value="HSP20-like_chaperone"/>
</dbReference>
<name>A0A176VIM6_MARPO</name>
<dbReference type="InterPro" id="IPR027417">
    <property type="entry name" value="P-loop_NTPase"/>
</dbReference>
<protein>
    <recommendedName>
        <fullName evidence="6">Anion-transporting ATPase-like domain-containing protein</fullName>
    </recommendedName>
</protein>
<feature type="domain" description="ArsA HSP20-like" evidence="3">
    <location>
        <begin position="344"/>
        <end position="402"/>
    </location>
</feature>
<keyword evidence="5" id="KW-1185">Reference proteome</keyword>
<dbReference type="Proteomes" id="UP000077202">
    <property type="component" value="Unassembled WGS sequence"/>
</dbReference>
<dbReference type="Pfam" id="PF17886">
    <property type="entry name" value="ArsA_HSP20"/>
    <property type="match status" value="1"/>
</dbReference>
<dbReference type="Gene3D" id="2.60.40.790">
    <property type="match status" value="1"/>
</dbReference>
<dbReference type="CDD" id="cd02035">
    <property type="entry name" value="ArsA"/>
    <property type="match status" value="1"/>
</dbReference>
<dbReference type="InterPro" id="IPR040612">
    <property type="entry name" value="ArsA_HSP20-like"/>
</dbReference>
<organism evidence="4 5">
    <name type="scientific">Marchantia polymorpha subsp. ruderalis</name>
    <dbReference type="NCBI Taxonomy" id="1480154"/>
    <lineage>
        <taxon>Eukaryota</taxon>
        <taxon>Viridiplantae</taxon>
        <taxon>Streptophyta</taxon>
        <taxon>Embryophyta</taxon>
        <taxon>Marchantiophyta</taxon>
        <taxon>Marchantiopsida</taxon>
        <taxon>Marchantiidae</taxon>
        <taxon>Marchantiales</taxon>
        <taxon>Marchantiaceae</taxon>
        <taxon>Marchantia</taxon>
    </lineage>
</organism>
<accession>A0A176VIM6</accession>
<dbReference type="AlphaFoldDB" id="A0A176VIM6"/>
<reference evidence="4" key="1">
    <citation type="submission" date="2016-03" db="EMBL/GenBank/DDBJ databases">
        <title>Mechanisms controlling the formation of the plant cell surface in tip-growing cells are functionally conserved among land plants.</title>
        <authorList>
            <person name="Honkanen S."/>
            <person name="Jones V.A."/>
            <person name="Morieri G."/>
            <person name="Champion C."/>
            <person name="Hetherington A.J."/>
            <person name="Kelly S."/>
            <person name="Saint-Marcoux D."/>
            <person name="Proust H."/>
            <person name="Prescott H."/>
            <person name="Dolan L."/>
        </authorList>
    </citation>
    <scope>NUCLEOTIDE SEQUENCE [LARGE SCALE GENOMIC DNA]</scope>
    <source>
        <tissue evidence="4">Whole gametophyte</tissue>
    </source>
</reference>
<dbReference type="SUPFAM" id="SSF52540">
    <property type="entry name" value="P-loop containing nucleoside triphosphate hydrolases"/>
    <property type="match status" value="1"/>
</dbReference>
<dbReference type="InterPro" id="IPR053262">
    <property type="entry name" value="ArsA_ATPase-like"/>
</dbReference>
<dbReference type="Pfam" id="PF02374">
    <property type="entry name" value="ArsA_ATPase"/>
    <property type="match status" value="1"/>
</dbReference>
<dbReference type="EMBL" id="LVLJ01003591">
    <property type="protein sequence ID" value="OAE20730.1"/>
    <property type="molecule type" value="Genomic_DNA"/>
</dbReference>
<comment type="caution">
    <text evidence="4">The sequence shown here is derived from an EMBL/GenBank/DDBJ whole genome shotgun (WGS) entry which is preliminary data.</text>
</comment>
<gene>
    <name evidence="4" type="ORF">AXG93_154s2050</name>
</gene>
<comment type="similarity">
    <text evidence="1">Belongs to the arsA ATPase family.</text>
</comment>
<evidence type="ECO:0000259" key="3">
    <source>
        <dbReference type="Pfam" id="PF17886"/>
    </source>
</evidence>
<evidence type="ECO:0000313" key="4">
    <source>
        <dbReference type="EMBL" id="OAE20730.1"/>
    </source>
</evidence>
<feature type="domain" description="ArsA/GET3 Anion-transporting ATPase-like" evidence="2">
    <location>
        <begin position="39"/>
        <end position="203"/>
    </location>
</feature>